<evidence type="ECO:0000313" key="7">
    <source>
        <dbReference type="EMBL" id="KAA5259509.1"/>
    </source>
</evidence>
<name>A0A173WGN0_9BACE</name>
<evidence type="ECO:0000313" key="10">
    <source>
        <dbReference type="Proteomes" id="UP000440198"/>
    </source>
</evidence>
<accession>A0A173WGN0</accession>
<evidence type="ECO:0000259" key="2">
    <source>
        <dbReference type="Pfam" id="PF17138"/>
    </source>
</evidence>
<dbReference type="Proteomes" id="UP000421791">
    <property type="component" value="Unassembled WGS sequence"/>
</dbReference>
<feature type="domain" description="DUF5111" evidence="2">
    <location>
        <begin position="158"/>
        <end position="258"/>
    </location>
</feature>
<dbReference type="Proteomes" id="UP000095517">
    <property type="component" value="Unassembled WGS sequence"/>
</dbReference>
<sequence length="587" mass="63677">MKKINNLLTLLFVLLLSGACEKDGDKFFLSSPEESALIASADAVVLTEATAKLYALSLAWTDQTLQISDANYQATTRVQTTIQISRSEDFSGTIIESTESGLSKSYTVSALNIIAYKLNATAEEAAPLYFRLAGSNGSNITPVYSNTVKVMVTPYPIDMHYADIINKETVADSGKDFYSANADGQYLGFFGAAAYEGIYVQEADGTTWHTAQSGGIGTPFLLTTDAADGTWDMWFPGQSGCYFVNVNTVKRQWNALLIPQLEVSGIDGITMEYKRADNQWRGVFTGTAGTDVTIQIKGTGKFYDNTSVSGSDNGIDDSKAQNTSFAFGGTAGQLTFSTGENVTAENITVNVPMTGECTLVIDLNNPEAWTVSVTEKEEEPEPEPEEGEYLYLPGIGPAVNGEWAYDHKITIYDKDAQKYAGVVNVASEWGDYAMCLVNYWDESKLYTLATDDNTSTAESGDLINGKGNNLTAPDNGLYLFEVSLKELKYSVKAVTGIYCYLGISGNDDLPPLQSTDTEGLYTGTITLDQDSEYGVKFIINNDWAGSYGGYDGKLYYNANKGIYPVTTGTYDISVDLINGTYTIQSIN</sequence>
<dbReference type="Pfam" id="PF26123">
    <property type="entry name" value="DUF8037"/>
    <property type="match status" value="1"/>
</dbReference>
<protein>
    <submittedName>
        <fullName evidence="6">DUF5114 domain-containing protein</fullName>
    </submittedName>
</protein>
<dbReference type="Pfam" id="PF14292">
    <property type="entry name" value="SusE"/>
    <property type="match status" value="1"/>
</dbReference>
<reference evidence="9 10" key="2">
    <citation type="journal article" date="2019" name="Nat. Med.">
        <title>A library of human gut bacterial isolates paired with longitudinal multiomics data enables mechanistic microbiome research.</title>
        <authorList>
            <person name="Poyet M."/>
            <person name="Groussin M."/>
            <person name="Gibbons S.M."/>
            <person name="Avila-Pacheco J."/>
            <person name="Jiang X."/>
            <person name="Kearney S.M."/>
            <person name="Perrotta A.R."/>
            <person name="Berdy B."/>
            <person name="Zhao S."/>
            <person name="Lieberman T.D."/>
            <person name="Swanson P.K."/>
            <person name="Smith M."/>
            <person name="Roesemann S."/>
            <person name="Alexander J.E."/>
            <person name="Rich S.A."/>
            <person name="Livny J."/>
            <person name="Vlamakis H."/>
            <person name="Clish C."/>
            <person name="Bullock K."/>
            <person name="Deik A."/>
            <person name="Scott J."/>
            <person name="Pierce K.A."/>
            <person name="Xavier R.J."/>
            <person name="Alm E.J."/>
        </authorList>
    </citation>
    <scope>NUCLEOTIDE SEQUENCE [LARGE SCALE GENOMIC DNA]</scope>
    <source>
        <strain evidence="7 10">BIOML-A2</strain>
        <strain evidence="6 9">BIOML-A6</strain>
    </source>
</reference>
<gene>
    <name evidence="5" type="ORF">ERS852397_00065</name>
    <name evidence="7" type="ORF">F2Z09_03840</name>
    <name evidence="6" type="ORF">F2Z22_04920</name>
</gene>
<dbReference type="AlphaFoldDB" id="A0A173WGN0"/>
<dbReference type="Pfam" id="PF17141">
    <property type="entry name" value="DUF5114"/>
    <property type="match status" value="1"/>
</dbReference>
<evidence type="ECO:0000313" key="5">
    <source>
        <dbReference type="EMBL" id="CUN37298.1"/>
    </source>
</evidence>
<dbReference type="InterPro" id="IPR058350">
    <property type="entry name" value="DUF8037"/>
</dbReference>
<reference evidence="5 8" key="1">
    <citation type="submission" date="2015-09" db="EMBL/GenBank/DDBJ databases">
        <authorList>
            <consortium name="Pathogen Informatics"/>
        </authorList>
    </citation>
    <scope>NUCLEOTIDE SEQUENCE [LARGE SCALE GENOMIC DNA]</scope>
    <source>
        <strain evidence="5 8">2789STDY5608840</strain>
    </source>
</reference>
<dbReference type="Proteomes" id="UP000440198">
    <property type="component" value="Unassembled WGS sequence"/>
</dbReference>
<dbReference type="STRING" id="338188.ERS852397_00065"/>
<dbReference type="EMBL" id="CYZH01000001">
    <property type="protein sequence ID" value="CUN37298.1"/>
    <property type="molecule type" value="Genomic_DNA"/>
</dbReference>
<dbReference type="EMBL" id="VWAK01000005">
    <property type="protein sequence ID" value="KAA5231686.1"/>
    <property type="molecule type" value="Genomic_DNA"/>
</dbReference>
<feature type="domain" description="SusE outer membrane protein" evidence="1">
    <location>
        <begin position="22"/>
        <end position="132"/>
    </location>
</feature>
<dbReference type="Pfam" id="PF17138">
    <property type="entry name" value="DUF5111"/>
    <property type="match status" value="1"/>
</dbReference>
<evidence type="ECO:0000259" key="4">
    <source>
        <dbReference type="Pfam" id="PF26123"/>
    </source>
</evidence>
<dbReference type="RefSeq" id="WP_007755959.1">
    <property type="nucleotide sequence ID" value="NZ_CABIXA010000001.1"/>
</dbReference>
<dbReference type="EMBL" id="VWAG01000004">
    <property type="protein sequence ID" value="KAA5259509.1"/>
    <property type="molecule type" value="Genomic_DNA"/>
</dbReference>
<evidence type="ECO:0000259" key="3">
    <source>
        <dbReference type="Pfam" id="PF17141"/>
    </source>
</evidence>
<organism evidence="5 8">
    <name type="scientific">Bacteroides finegoldii</name>
    <dbReference type="NCBI Taxonomy" id="338188"/>
    <lineage>
        <taxon>Bacteria</taxon>
        <taxon>Pseudomonadati</taxon>
        <taxon>Bacteroidota</taxon>
        <taxon>Bacteroidia</taxon>
        <taxon>Bacteroidales</taxon>
        <taxon>Bacteroidaceae</taxon>
        <taxon>Bacteroides</taxon>
    </lineage>
</organism>
<feature type="domain" description="DUF5114" evidence="3">
    <location>
        <begin position="264"/>
        <end position="375"/>
    </location>
</feature>
<dbReference type="Gene3D" id="2.60.40.3620">
    <property type="match status" value="1"/>
</dbReference>
<dbReference type="PROSITE" id="PS51257">
    <property type="entry name" value="PROKAR_LIPOPROTEIN"/>
    <property type="match status" value="1"/>
</dbReference>
<evidence type="ECO:0000313" key="6">
    <source>
        <dbReference type="EMBL" id="KAA5231686.1"/>
    </source>
</evidence>
<dbReference type="InterPro" id="IPR025970">
    <property type="entry name" value="SusE"/>
</dbReference>
<proteinExistence type="predicted"/>
<dbReference type="InterPro" id="IPR033407">
    <property type="entry name" value="DUF5114"/>
</dbReference>
<dbReference type="GeneID" id="92987608"/>
<keyword evidence="10" id="KW-1185">Reference proteome</keyword>
<feature type="domain" description="DUF8037" evidence="4">
    <location>
        <begin position="388"/>
        <end position="492"/>
    </location>
</feature>
<evidence type="ECO:0000259" key="1">
    <source>
        <dbReference type="Pfam" id="PF14292"/>
    </source>
</evidence>
<evidence type="ECO:0000313" key="8">
    <source>
        <dbReference type="Proteomes" id="UP000095517"/>
    </source>
</evidence>
<evidence type="ECO:0000313" key="9">
    <source>
        <dbReference type="Proteomes" id="UP000421791"/>
    </source>
</evidence>
<dbReference type="InterPro" id="IPR033404">
    <property type="entry name" value="DUF5111"/>
</dbReference>